<dbReference type="GO" id="GO:0046872">
    <property type="term" value="F:metal ion binding"/>
    <property type="evidence" value="ECO:0007669"/>
    <property type="project" value="UniProtKB-KW"/>
</dbReference>
<keyword evidence="2" id="KW-0479">Metal-binding</keyword>
<keyword evidence="3" id="KW-0408">Iron</keyword>
<evidence type="ECO:0000259" key="4">
    <source>
        <dbReference type="PROSITE" id="PS51007"/>
    </source>
</evidence>
<dbReference type="PROSITE" id="PS51007">
    <property type="entry name" value="CYTC"/>
    <property type="match status" value="1"/>
</dbReference>
<dbReference type="SUPFAM" id="SSF46626">
    <property type="entry name" value="Cytochrome c"/>
    <property type="match status" value="1"/>
</dbReference>
<sequence length="111" mass="12617">MKKSTFFVLATTIFTLTTSSAAVYKGQRIFKKECMTCHKDGAKFVASHNAKYWKDITLKDGAPLKKLHEKETKAKASLAYFNSKKYTKKLKHLREFLVKYAKGSGNVPVLH</sequence>
<name>A0A1W1D480_9ZZZZ</name>
<dbReference type="Gene3D" id="1.10.760.10">
    <property type="entry name" value="Cytochrome c-like domain"/>
    <property type="match status" value="1"/>
</dbReference>
<evidence type="ECO:0000313" key="5">
    <source>
        <dbReference type="EMBL" id="SFV75409.1"/>
    </source>
</evidence>
<dbReference type="AlphaFoldDB" id="A0A1W1D480"/>
<dbReference type="InterPro" id="IPR009056">
    <property type="entry name" value="Cyt_c-like_dom"/>
</dbReference>
<dbReference type="Pfam" id="PF00034">
    <property type="entry name" value="Cytochrom_C"/>
    <property type="match status" value="1"/>
</dbReference>
<organism evidence="5">
    <name type="scientific">hydrothermal vent metagenome</name>
    <dbReference type="NCBI Taxonomy" id="652676"/>
    <lineage>
        <taxon>unclassified sequences</taxon>
        <taxon>metagenomes</taxon>
        <taxon>ecological metagenomes</taxon>
    </lineage>
</organism>
<keyword evidence="1" id="KW-0349">Heme</keyword>
<reference evidence="5" key="1">
    <citation type="submission" date="2016-10" db="EMBL/GenBank/DDBJ databases">
        <authorList>
            <person name="de Groot N.N."/>
        </authorList>
    </citation>
    <scope>NUCLEOTIDE SEQUENCE</scope>
</reference>
<evidence type="ECO:0000256" key="2">
    <source>
        <dbReference type="ARBA" id="ARBA00022723"/>
    </source>
</evidence>
<gene>
    <name evidence="5" type="ORF">MNB_SM-3-780</name>
</gene>
<protein>
    <recommendedName>
        <fullName evidence="4">Cytochrome c domain-containing protein</fullName>
    </recommendedName>
</protein>
<accession>A0A1W1D480</accession>
<dbReference type="EMBL" id="FPHP01000032">
    <property type="protein sequence ID" value="SFV75409.1"/>
    <property type="molecule type" value="Genomic_DNA"/>
</dbReference>
<dbReference type="GO" id="GO:0020037">
    <property type="term" value="F:heme binding"/>
    <property type="evidence" value="ECO:0007669"/>
    <property type="project" value="InterPro"/>
</dbReference>
<feature type="domain" description="Cytochrome c" evidence="4">
    <location>
        <begin position="21"/>
        <end position="101"/>
    </location>
</feature>
<evidence type="ECO:0000256" key="1">
    <source>
        <dbReference type="ARBA" id="ARBA00022617"/>
    </source>
</evidence>
<dbReference type="InterPro" id="IPR036909">
    <property type="entry name" value="Cyt_c-like_dom_sf"/>
</dbReference>
<dbReference type="GO" id="GO:0009055">
    <property type="term" value="F:electron transfer activity"/>
    <property type="evidence" value="ECO:0007669"/>
    <property type="project" value="InterPro"/>
</dbReference>
<proteinExistence type="predicted"/>
<evidence type="ECO:0000256" key="3">
    <source>
        <dbReference type="ARBA" id="ARBA00023004"/>
    </source>
</evidence>